<dbReference type="InterPro" id="IPR018746">
    <property type="entry name" value="DUF2298"/>
</dbReference>
<organism evidence="2 3">
    <name type="scientific">Candidatus Scatomonas pullistercoris</name>
    <dbReference type="NCBI Taxonomy" id="2840920"/>
    <lineage>
        <taxon>Bacteria</taxon>
        <taxon>Bacillati</taxon>
        <taxon>Bacillota</taxon>
        <taxon>Clostridia</taxon>
        <taxon>Lachnospirales</taxon>
        <taxon>Lachnospiraceae</taxon>
        <taxon>Lachnospiraceae incertae sedis</taxon>
        <taxon>Candidatus Scatomonas</taxon>
    </lineage>
</organism>
<comment type="caution">
    <text evidence="2">The sequence shown here is derived from an EMBL/GenBank/DDBJ whole genome shotgun (WGS) entry which is preliminary data.</text>
</comment>
<evidence type="ECO:0000313" key="2">
    <source>
        <dbReference type="EMBL" id="HIV25074.1"/>
    </source>
</evidence>
<feature type="transmembrane region" description="Helical" evidence="1">
    <location>
        <begin position="375"/>
        <end position="394"/>
    </location>
</feature>
<feature type="transmembrane region" description="Helical" evidence="1">
    <location>
        <begin position="443"/>
        <end position="469"/>
    </location>
</feature>
<evidence type="ECO:0000256" key="1">
    <source>
        <dbReference type="SAM" id="Phobius"/>
    </source>
</evidence>
<feature type="transmembrane region" description="Helical" evidence="1">
    <location>
        <begin position="401"/>
        <end position="423"/>
    </location>
</feature>
<dbReference type="Pfam" id="PF10060">
    <property type="entry name" value="DUF2298"/>
    <property type="match status" value="2"/>
</dbReference>
<dbReference type="EMBL" id="DVOO01000013">
    <property type="protein sequence ID" value="HIV25074.1"/>
    <property type="molecule type" value="Genomic_DNA"/>
</dbReference>
<name>A0A9D1T9S0_9FIRM</name>
<evidence type="ECO:0000313" key="3">
    <source>
        <dbReference type="Proteomes" id="UP000824169"/>
    </source>
</evidence>
<feature type="transmembrane region" description="Helical" evidence="1">
    <location>
        <begin position="556"/>
        <end position="576"/>
    </location>
</feature>
<keyword evidence="1" id="KW-0472">Membrane</keyword>
<feature type="transmembrane region" description="Helical" evidence="1">
    <location>
        <begin position="121"/>
        <end position="139"/>
    </location>
</feature>
<protein>
    <recommendedName>
        <fullName evidence="4">Chlor_Arch_YYY domain-containing protein</fullName>
    </recommendedName>
</protein>
<feature type="transmembrane region" description="Helical" evidence="1">
    <location>
        <begin position="530"/>
        <end position="549"/>
    </location>
</feature>
<feature type="transmembrane region" description="Helical" evidence="1">
    <location>
        <begin position="206"/>
        <end position="227"/>
    </location>
</feature>
<feature type="transmembrane region" description="Helical" evidence="1">
    <location>
        <begin position="239"/>
        <end position="263"/>
    </location>
</feature>
<feature type="transmembrane region" description="Helical" evidence="1">
    <location>
        <begin position="88"/>
        <end position="109"/>
    </location>
</feature>
<keyword evidence="1" id="KW-0812">Transmembrane</keyword>
<dbReference type="Proteomes" id="UP000824169">
    <property type="component" value="Unassembled WGS sequence"/>
</dbReference>
<proteinExistence type="predicted"/>
<gene>
    <name evidence="2" type="ORF">IAB71_04690</name>
</gene>
<feature type="transmembrane region" description="Helical" evidence="1">
    <location>
        <begin position="312"/>
        <end position="332"/>
    </location>
</feature>
<accession>A0A9D1T9S0</accession>
<feature type="transmembrane region" description="Helical" evidence="1">
    <location>
        <begin position="352"/>
        <end position="369"/>
    </location>
</feature>
<feature type="transmembrane region" description="Helical" evidence="1">
    <location>
        <begin position="32"/>
        <end position="54"/>
    </location>
</feature>
<feature type="transmembrane region" description="Helical" evidence="1">
    <location>
        <begin position="490"/>
        <end position="510"/>
    </location>
</feature>
<reference evidence="2" key="2">
    <citation type="journal article" date="2021" name="PeerJ">
        <title>Extensive microbial diversity within the chicken gut microbiome revealed by metagenomics and culture.</title>
        <authorList>
            <person name="Gilroy R."/>
            <person name="Ravi A."/>
            <person name="Getino M."/>
            <person name="Pursley I."/>
            <person name="Horton D.L."/>
            <person name="Alikhan N.F."/>
            <person name="Baker D."/>
            <person name="Gharbi K."/>
            <person name="Hall N."/>
            <person name="Watson M."/>
            <person name="Adriaenssens E.M."/>
            <person name="Foster-Nyarko E."/>
            <person name="Jarju S."/>
            <person name="Secka A."/>
            <person name="Antonio M."/>
            <person name="Oren A."/>
            <person name="Chaudhuri R.R."/>
            <person name="La Ragione R."/>
            <person name="Hildebrand F."/>
            <person name="Pallen M.J."/>
        </authorList>
    </citation>
    <scope>NUCLEOTIDE SEQUENCE</scope>
    <source>
        <strain evidence="2">CHK188-20938</strain>
    </source>
</reference>
<sequence>MSMSRKATIYSIGIIGLILATIPLLGTDNVPFLKWWMMVLILGLGFYPLGSVLFSSLEDRGFIFSKVLGIGLSGFLTWVLVVCKAAKFTSGAALAVTAVSMAVCWILYIKKAEKKAPNLDLVLGEELIFLAFFLLWTYFAGFRPEATGTEKFMDYGFMAAMMRSDTLPARDLWYSAGNINYYYGGQYYAVFLTKLSFTRIQETYHLMRTLVAGFAFALPFSLAFHMIKGIPGRAKAVPGWIASLCGLLAGAAVSLAGNMHYVLYGLFGSVFKLSGYEEYWFPDSTRYIGHNPLNDDQCIHEFPSYSFVLGDLHAHVVNVMYVLLMIGILYAWMKRVREREGTEQGFRLKRILLEPPVIAVGILTGIFQWTNYWDFVIYTVVVFICIFCVSMYRYGSRLRAAAAAVAVQTVEVLLLGAAAALPFTSTFETMVSGVALSQNHSALYQLLILWGLPAALVLVLLLGVLIKYLRAVRGPGRFRNFFRKVSLSDMFALILGICGIGLVLIPELVYVRDIYENGYARSNTMFKLTYQAFIMFGIAMAYTVVRLLLWKGRKAARAAGAAGLALLLLTCGYFGYAVECWFGNVLDPSGYRGLDATAYLETVYPEDAAAIRWLNDNVDGSPVILEANGDSYSEYCRVSAMTGLPTVLGWYVHEWLWRGDTADLNEKSAEIQAVYTASDPRAAEAILEKYEVEYIFVGSFEREKYGDALNEELLAELGEVVFGDNSESTGGTYIIKVSS</sequence>
<reference evidence="2" key="1">
    <citation type="submission" date="2020-10" db="EMBL/GenBank/DDBJ databases">
        <authorList>
            <person name="Gilroy R."/>
        </authorList>
    </citation>
    <scope>NUCLEOTIDE SEQUENCE</scope>
    <source>
        <strain evidence="2">CHK188-20938</strain>
    </source>
</reference>
<dbReference type="PANTHER" id="PTHR10790">
    <property type="entry name" value="TPR-DOMAIN CONTAINING PROTEIN"/>
    <property type="match status" value="1"/>
</dbReference>
<feature type="transmembrane region" description="Helical" evidence="1">
    <location>
        <begin position="61"/>
        <end position="82"/>
    </location>
</feature>
<dbReference type="AlphaFoldDB" id="A0A9D1T9S0"/>
<keyword evidence="1" id="KW-1133">Transmembrane helix</keyword>
<evidence type="ECO:0008006" key="4">
    <source>
        <dbReference type="Google" id="ProtNLM"/>
    </source>
</evidence>
<feature type="transmembrane region" description="Helical" evidence="1">
    <location>
        <begin position="7"/>
        <end position="26"/>
    </location>
</feature>
<dbReference type="PANTHER" id="PTHR10790:SF51">
    <property type="entry name" value="TETRATRICOPEPTIDE REPEAT PROTEIN"/>
    <property type="match status" value="1"/>
</dbReference>